<evidence type="ECO:0000313" key="1">
    <source>
        <dbReference type="EMBL" id="QLG47910.1"/>
    </source>
</evidence>
<protein>
    <submittedName>
        <fullName evidence="1">Uncharacterized protein</fullName>
    </submittedName>
</protein>
<dbReference type="AlphaFoldDB" id="A0A7D5GIY4"/>
<gene>
    <name evidence="1" type="ORF">HYG82_03140</name>
</gene>
<dbReference type="GeneID" id="56032253"/>
<keyword evidence="2" id="KW-1185">Reference proteome</keyword>
<name>A0A7D5GIY4_9EURY</name>
<accession>A0A7D5GIY4</accession>
<proteinExistence type="predicted"/>
<dbReference type="EMBL" id="CP058601">
    <property type="protein sequence ID" value="QLG47910.1"/>
    <property type="molecule type" value="Genomic_DNA"/>
</dbReference>
<reference evidence="1 2" key="1">
    <citation type="submission" date="2020-07" db="EMBL/GenBank/DDBJ databases">
        <authorList>
            <person name="Cui H."/>
        </authorList>
    </citation>
    <scope>NUCLEOTIDE SEQUENCE [LARGE SCALE GENOMIC DNA]</scope>
    <source>
        <strain evidence="1 2">YPL8</strain>
    </source>
</reference>
<dbReference type="KEGG" id="haly:HYG82_03140"/>
<organism evidence="1 2">
    <name type="scientific">Natrinema halophilum</name>
    <dbReference type="NCBI Taxonomy" id="1699371"/>
    <lineage>
        <taxon>Archaea</taxon>
        <taxon>Methanobacteriati</taxon>
        <taxon>Methanobacteriota</taxon>
        <taxon>Stenosarchaea group</taxon>
        <taxon>Halobacteria</taxon>
        <taxon>Halobacteriales</taxon>
        <taxon>Natrialbaceae</taxon>
        <taxon>Natrinema</taxon>
    </lineage>
</organism>
<dbReference type="Proteomes" id="UP000509241">
    <property type="component" value="Chromosome"/>
</dbReference>
<evidence type="ECO:0000313" key="2">
    <source>
        <dbReference type="Proteomes" id="UP000509241"/>
    </source>
</evidence>
<dbReference type="RefSeq" id="WP_179259652.1">
    <property type="nucleotide sequence ID" value="NZ_CP058601.1"/>
</dbReference>
<sequence>MSVFEDTYELWYNSLEHDDVPTIEGPPSIVTLQEAADRFEQLGNNRNDGTLVISIEMARAIPRGWIIYQHQISDVEQFDPIDNMVTVVTNIEGREAFICRSDAVRLDMTILEPGGVVAIDFNRGESDD</sequence>
<dbReference type="OrthoDB" id="203188at2157"/>